<feature type="region of interest" description="Disordered" evidence="1">
    <location>
        <begin position="1"/>
        <end position="47"/>
    </location>
</feature>
<feature type="compositionally biased region" description="Polar residues" evidence="1">
    <location>
        <begin position="89"/>
        <end position="108"/>
    </location>
</feature>
<dbReference type="EMBL" id="JBHRTL010000004">
    <property type="protein sequence ID" value="MFC3154190.1"/>
    <property type="molecule type" value="Genomic_DNA"/>
</dbReference>
<sequence>MSLSDARAKFRPTGTTQPLLERIAREPQVKRDNLDARHEGNGEQSHKVQDFIDTILTNGEFLPVTDAPLEPGFWQDGRSSQGQSYRSQPTGAEQGQTYPAASSPQTMASIRAAAEAWQQSEPQRTTTADLPTSIASYINVQSGGTPALGLSLFA</sequence>
<evidence type="ECO:0000256" key="1">
    <source>
        <dbReference type="SAM" id="MobiDB-lite"/>
    </source>
</evidence>
<reference evidence="3" key="1">
    <citation type="journal article" date="2019" name="Int. J. Syst. Evol. Microbiol.">
        <title>The Global Catalogue of Microorganisms (GCM) 10K type strain sequencing project: providing services to taxonomists for standard genome sequencing and annotation.</title>
        <authorList>
            <consortium name="The Broad Institute Genomics Platform"/>
            <consortium name="The Broad Institute Genome Sequencing Center for Infectious Disease"/>
            <person name="Wu L."/>
            <person name="Ma J."/>
        </authorList>
    </citation>
    <scope>NUCLEOTIDE SEQUENCE [LARGE SCALE GENOMIC DNA]</scope>
    <source>
        <strain evidence="3">KCTC 52141</strain>
    </source>
</reference>
<keyword evidence="3" id="KW-1185">Reference proteome</keyword>
<protein>
    <submittedName>
        <fullName evidence="2">Uncharacterized protein</fullName>
    </submittedName>
</protein>
<feature type="compositionally biased region" description="Polar residues" evidence="1">
    <location>
        <begin position="117"/>
        <end position="128"/>
    </location>
</feature>
<gene>
    <name evidence="2" type="ORF">ACFOEB_03175</name>
</gene>
<evidence type="ECO:0000313" key="3">
    <source>
        <dbReference type="Proteomes" id="UP001595548"/>
    </source>
</evidence>
<comment type="caution">
    <text evidence="2">The sequence shown here is derived from an EMBL/GenBank/DDBJ whole genome shotgun (WGS) entry which is preliminary data.</text>
</comment>
<dbReference type="RefSeq" id="WP_382414306.1">
    <property type="nucleotide sequence ID" value="NZ_AP031500.1"/>
</dbReference>
<accession>A0ABV7HQ12</accession>
<dbReference type="Proteomes" id="UP001595548">
    <property type="component" value="Unassembled WGS sequence"/>
</dbReference>
<feature type="region of interest" description="Disordered" evidence="1">
    <location>
        <begin position="66"/>
        <end position="128"/>
    </location>
</feature>
<name>A0ABV7HQ12_9GAMM</name>
<proteinExistence type="predicted"/>
<feature type="compositionally biased region" description="Low complexity" evidence="1">
    <location>
        <begin position="75"/>
        <end position="88"/>
    </location>
</feature>
<evidence type="ECO:0000313" key="2">
    <source>
        <dbReference type="EMBL" id="MFC3154190.1"/>
    </source>
</evidence>
<feature type="compositionally biased region" description="Basic and acidic residues" evidence="1">
    <location>
        <begin position="22"/>
        <end position="47"/>
    </location>
</feature>
<organism evidence="2 3">
    <name type="scientific">Gilvimarinus japonicus</name>
    <dbReference type="NCBI Taxonomy" id="1796469"/>
    <lineage>
        <taxon>Bacteria</taxon>
        <taxon>Pseudomonadati</taxon>
        <taxon>Pseudomonadota</taxon>
        <taxon>Gammaproteobacteria</taxon>
        <taxon>Cellvibrionales</taxon>
        <taxon>Cellvibrionaceae</taxon>
        <taxon>Gilvimarinus</taxon>
    </lineage>
</organism>